<sequence length="114" mass="12878">MQLHFRNRYTSKVWVAVMFYSPDGCRDYGQWGTRGWWPIDPGGEAFVLNTDNRYAAYYAEAANGAVWTGPYGPIYVYQNAFDSCINIGSTSARLVGTRLVDLNGYSSYYVNLTS</sequence>
<comment type="caution">
    <text evidence="1">The sequence shown here is derived from an EMBL/GenBank/DDBJ whole genome shotgun (WGS) entry which is preliminary data.</text>
</comment>
<dbReference type="Proteomes" id="UP001501251">
    <property type="component" value="Unassembled WGS sequence"/>
</dbReference>
<name>A0ABP8BEZ5_9ACTN</name>
<organism evidence="1 2">
    <name type="scientific">Streptosporangium oxazolinicum</name>
    <dbReference type="NCBI Taxonomy" id="909287"/>
    <lineage>
        <taxon>Bacteria</taxon>
        <taxon>Bacillati</taxon>
        <taxon>Actinomycetota</taxon>
        <taxon>Actinomycetes</taxon>
        <taxon>Streptosporangiales</taxon>
        <taxon>Streptosporangiaceae</taxon>
        <taxon>Streptosporangium</taxon>
    </lineage>
</organism>
<keyword evidence="2" id="KW-1185">Reference proteome</keyword>
<evidence type="ECO:0000313" key="2">
    <source>
        <dbReference type="Proteomes" id="UP001501251"/>
    </source>
</evidence>
<dbReference type="EMBL" id="BAABAQ010000014">
    <property type="protein sequence ID" value="GAA4204706.1"/>
    <property type="molecule type" value="Genomic_DNA"/>
</dbReference>
<evidence type="ECO:0008006" key="3">
    <source>
        <dbReference type="Google" id="ProtNLM"/>
    </source>
</evidence>
<evidence type="ECO:0000313" key="1">
    <source>
        <dbReference type="EMBL" id="GAA4204706.1"/>
    </source>
</evidence>
<dbReference type="RefSeq" id="WP_344921903.1">
    <property type="nucleotide sequence ID" value="NZ_BAABAQ010000014.1"/>
</dbReference>
<reference evidence="2" key="1">
    <citation type="journal article" date="2019" name="Int. J. Syst. Evol. Microbiol.">
        <title>The Global Catalogue of Microorganisms (GCM) 10K type strain sequencing project: providing services to taxonomists for standard genome sequencing and annotation.</title>
        <authorList>
            <consortium name="The Broad Institute Genomics Platform"/>
            <consortium name="The Broad Institute Genome Sequencing Center for Infectious Disease"/>
            <person name="Wu L."/>
            <person name="Ma J."/>
        </authorList>
    </citation>
    <scope>NUCLEOTIDE SEQUENCE [LARGE SCALE GENOMIC DNA]</scope>
    <source>
        <strain evidence="2">JCM 17388</strain>
    </source>
</reference>
<protein>
    <recommendedName>
        <fullName evidence="3">DUF1036 domain-containing protein</fullName>
    </recommendedName>
</protein>
<proteinExistence type="predicted"/>
<accession>A0ABP8BEZ5</accession>
<gene>
    <name evidence="1" type="ORF">GCM10022252_64120</name>
</gene>